<keyword evidence="1" id="KW-1133">Transmembrane helix</keyword>
<keyword evidence="1" id="KW-0472">Membrane</keyword>
<evidence type="ECO:0008006" key="5">
    <source>
        <dbReference type="Google" id="ProtNLM"/>
    </source>
</evidence>
<evidence type="ECO:0000313" key="3">
    <source>
        <dbReference type="EMBL" id="MCU7550501.1"/>
    </source>
</evidence>
<dbReference type="RefSeq" id="WP_279297941.1">
    <property type="nucleotide sequence ID" value="NZ_JAOTIF010000012.1"/>
</dbReference>
<feature type="chain" id="PRO_5040783306" description="DUF3955 domain-containing protein" evidence="2">
    <location>
        <begin position="20"/>
        <end position="65"/>
    </location>
</feature>
<keyword evidence="2" id="KW-0732">Signal</keyword>
<sequence>MKKVYLTLLAAWFTMISFAQEHKVDIDINKNEGGGGFFMSPVVWIVGGAIFILLLVALLRGRSSD</sequence>
<accession>A0A9X2XXD3</accession>
<reference evidence="3" key="1">
    <citation type="submission" date="2022-09" db="EMBL/GenBank/DDBJ databases">
        <authorList>
            <person name="Yuan C."/>
            <person name="Ke Z."/>
        </authorList>
    </citation>
    <scope>NUCLEOTIDE SEQUENCE</scope>
    <source>
        <strain evidence="3">LB-8</strain>
    </source>
</reference>
<evidence type="ECO:0000313" key="4">
    <source>
        <dbReference type="Proteomes" id="UP001155483"/>
    </source>
</evidence>
<feature type="transmembrane region" description="Helical" evidence="1">
    <location>
        <begin position="35"/>
        <end position="59"/>
    </location>
</feature>
<dbReference type="EMBL" id="JAOTIF010000012">
    <property type="protein sequence ID" value="MCU7550501.1"/>
    <property type="molecule type" value="Genomic_DNA"/>
</dbReference>
<name>A0A9X2XXD3_9BACT</name>
<protein>
    <recommendedName>
        <fullName evidence="5">DUF3955 domain-containing protein</fullName>
    </recommendedName>
</protein>
<keyword evidence="1" id="KW-0812">Transmembrane</keyword>
<proteinExistence type="predicted"/>
<gene>
    <name evidence="3" type="ORF">OCK74_15390</name>
</gene>
<keyword evidence="4" id="KW-1185">Reference proteome</keyword>
<dbReference type="Proteomes" id="UP001155483">
    <property type="component" value="Unassembled WGS sequence"/>
</dbReference>
<comment type="caution">
    <text evidence="3">The sequence shown here is derived from an EMBL/GenBank/DDBJ whole genome shotgun (WGS) entry which is preliminary data.</text>
</comment>
<dbReference type="AlphaFoldDB" id="A0A9X2XXD3"/>
<organism evidence="3 4">
    <name type="scientific">Paraflavisolibacter caeni</name>
    <dbReference type="NCBI Taxonomy" id="2982496"/>
    <lineage>
        <taxon>Bacteria</taxon>
        <taxon>Pseudomonadati</taxon>
        <taxon>Bacteroidota</taxon>
        <taxon>Chitinophagia</taxon>
        <taxon>Chitinophagales</taxon>
        <taxon>Chitinophagaceae</taxon>
        <taxon>Paraflavisolibacter</taxon>
    </lineage>
</organism>
<feature type="signal peptide" evidence="2">
    <location>
        <begin position="1"/>
        <end position="19"/>
    </location>
</feature>
<reference evidence="3" key="2">
    <citation type="submission" date="2023-04" db="EMBL/GenBank/DDBJ databases">
        <title>Paracnuella aquatica gen. nov., sp. nov., a member of the family Chitinophagaceae isolated from a hot spring.</title>
        <authorList>
            <person name="Wang C."/>
        </authorList>
    </citation>
    <scope>NUCLEOTIDE SEQUENCE</scope>
    <source>
        <strain evidence="3">LB-8</strain>
    </source>
</reference>
<evidence type="ECO:0000256" key="1">
    <source>
        <dbReference type="SAM" id="Phobius"/>
    </source>
</evidence>
<evidence type="ECO:0000256" key="2">
    <source>
        <dbReference type="SAM" id="SignalP"/>
    </source>
</evidence>